<dbReference type="InterPro" id="IPR050482">
    <property type="entry name" value="Sensor_HK_TwoCompSys"/>
</dbReference>
<evidence type="ECO:0000256" key="4">
    <source>
        <dbReference type="SAM" id="Phobius"/>
    </source>
</evidence>
<keyword evidence="4" id="KW-1133">Transmembrane helix</keyword>
<dbReference type="GO" id="GO:0016301">
    <property type="term" value="F:kinase activity"/>
    <property type="evidence" value="ECO:0007669"/>
    <property type="project" value="UniProtKB-KW"/>
</dbReference>
<sequence>MERIADKFVALACCAGALALTGTGADVVGSLLASIACAFAPELLRGRARLVPTLAYAALSLAVPVAGAFVAPVAYDLAAGHRTRWLAAACALLPLAAAWRGELVAPAALVALLAVLVASLLAGRTSRMLGQRAENLRAADALRERELALEARNRDLMDAQDYEVRLATLSERARIAREIHDNVGHLLTRAVVQAEAQRVVHAGQECERDFAAVAGTLREALDEVRASVHDLRDDGCDLSVQLRAAAEAVCADSGVEVSCRTEASDVPLAVASCLLAVAREALSNTLRHAHARHVSVEFAEHPGIWRLRVADDGTPGADAGPPPAPGCPGMGLASMEERVRALGGTFRAGPGEHGGWVVFASVPRREEPRCDLS</sequence>
<dbReference type="SUPFAM" id="SSF55874">
    <property type="entry name" value="ATPase domain of HSP90 chaperone/DNA topoisomerase II/histidine kinase"/>
    <property type="match status" value="1"/>
</dbReference>
<evidence type="ECO:0000313" key="6">
    <source>
        <dbReference type="EMBL" id="MDM8271385.1"/>
    </source>
</evidence>
<keyword evidence="3" id="KW-0902">Two-component regulatory system</keyword>
<comment type="caution">
    <text evidence="6">The sequence shown here is derived from an EMBL/GenBank/DDBJ whole genome shotgun (WGS) entry which is preliminary data.</text>
</comment>
<feature type="domain" description="Signal transduction histidine kinase subgroup 3 dimerisation and phosphoacceptor" evidence="5">
    <location>
        <begin position="171"/>
        <end position="234"/>
    </location>
</feature>
<evidence type="ECO:0000256" key="2">
    <source>
        <dbReference type="ARBA" id="ARBA00022777"/>
    </source>
</evidence>
<keyword evidence="4" id="KW-0472">Membrane</keyword>
<evidence type="ECO:0000313" key="7">
    <source>
        <dbReference type="Proteomes" id="UP001529256"/>
    </source>
</evidence>
<keyword evidence="1" id="KW-0808">Transferase</keyword>
<dbReference type="EMBL" id="JAUDEA010000009">
    <property type="protein sequence ID" value="MDM8271385.1"/>
    <property type="molecule type" value="Genomic_DNA"/>
</dbReference>
<proteinExistence type="predicted"/>
<reference evidence="6 7" key="2">
    <citation type="submission" date="2023-06" db="EMBL/GenBank/DDBJ databases">
        <title>Identification and characterization of horizontal gene transfer across gut microbiota members of farm animals based on homology search.</title>
        <authorList>
            <person name="Schwarzerova J."/>
            <person name="Nykrynova M."/>
            <person name="Jureckova K."/>
            <person name="Cejkova D."/>
            <person name="Rychlik I."/>
        </authorList>
    </citation>
    <scope>NUCLEOTIDE SEQUENCE [LARGE SCALE GENOMIC DNA]</scope>
    <source>
        <strain evidence="6 7">153_Feed</strain>
    </source>
</reference>
<dbReference type="Pfam" id="PF07730">
    <property type="entry name" value="HisKA_3"/>
    <property type="match status" value="1"/>
</dbReference>
<keyword evidence="4" id="KW-0812">Transmembrane</keyword>
<reference evidence="7" key="1">
    <citation type="submission" date="2023-06" db="EMBL/GenBank/DDBJ databases">
        <title>Identification and characterization of horizontal gene transfer across gut microbiota members of farm animals based on homology search.</title>
        <authorList>
            <person name="Zeman M."/>
            <person name="Kubasova T."/>
            <person name="Jahodarova E."/>
            <person name="Nykrynova M."/>
            <person name="Rychlik I."/>
        </authorList>
    </citation>
    <scope>NUCLEOTIDE SEQUENCE [LARGE SCALE GENOMIC DNA]</scope>
    <source>
        <strain evidence="7">153_Feed</strain>
    </source>
</reference>
<reference evidence="6 7" key="3">
    <citation type="submission" date="2023-06" db="EMBL/GenBank/DDBJ databases">
        <authorList>
            <person name="Zeman M."/>
            <person name="Kubasova T."/>
            <person name="Jahodarova E."/>
            <person name="Nykrynova M."/>
            <person name="Rychlik I."/>
        </authorList>
    </citation>
    <scope>NUCLEOTIDE SEQUENCE [LARGE SCALE GENOMIC DNA]</scope>
    <source>
        <strain evidence="6 7">153_Feed</strain>
    </source>
</reference>
<dbReference type="InterPro" id="IPR011712">
    <property type="entry name" value="Sig_transdc_His_kin_sub3_dim/P"/>
</dbReference>
<evidence type="ECO:0000259" key="5">
    <source>
        <dbReference type="Pfam" id="PF07730"/>
    </source>
</evidence>
<evidence type="ECO:0000256" key="3">
    <source>
        <dbReference type="ARBA" id="ARBA00023012"/>
    </source>
</evidence>
<organism evidence="6 7">
    <name type="scientific">Thermophilibacter provencensis</name>
    <dbReference type="NCBI Taxonomy" id="1852386"/>
    <lineage>
        <taxon>Bacteria</taxon>
        <taxon>Bacillati</taxon>
        <taxon>Actinomycetota</taxon>
        <taxon>Coriobacteriia</taxon>
        <taxon>Coriobacteriales</taxon>
        <taxon>Atopobiaceae</taxon>
        <taxon>Thermophilibacter</taxon>
    </lineage>
</organism>
<dbReference type="PANTHER" id="PTHR24421">
    <property type="entry name" value="NITRATE/NITRITE SENSOR PROTEIN NARX-RELATED"/>
    <property type="match status" value="1"/>
</dbReference>
<dbReference type="InterPro" id="IPR036890">
    <property type="entry name" value="HATPase_C_sf"/>
</dbReference>
<gene>
    <name evidence="6" type="ORF">QUW25_06860</name>
</gene>
<keyword evidence="7" id="KW-1185">Reference proteome</keyword>
<protein>
    <submittedName>
        <fullName evidence="6">Histidine kinase</fullName>
    </submittedName>
</protein>
<dbReference type="Proteomes" id="UP001529256">
    <property type="component" value="Unassembled WGS sequence"/>
</dbReference>
<keyword evidence="2 6" id="KW-0418">Kinase</keyword>
<evidence type="ECO:0000256" key="1">
    <source>
        <dbReference type="ARBA" id="ARBA00022679"/>
    </source>
</evidence>
<name>A0ABT7V470_9ACTN</name>
<dbReference type="Gene3D" id="3.30.565.10">
    <property type="entry name" value="Histidine kinase-like ATPase, C-terminal domain"/>
    <property type="match status" value="1"/>
</dbReference>
<dbReference type="Gene3D" id="1.20.5.1930">
    <property type="match status" value="1"/>
</dbReference>
<accession>A0ABT7V470</accession>
<dbReference type="RefSeq" id="WP_289511470.1">
    <property type="nucleotide sequence ID" value="NZ_JAUDEA010000009.1"/>
</dbReference>
<feature type="transmembrane region" description="Helical" evidence="4">
    <location>
        <begin position="54"/>
        <end position="75"/>
    </location>
</feature>
<feature type="transmembrane region" description="Helical" evidence="4">
    <location>
        <begin position="105"/>
        <end position="123"/>
    </location>
</feature>
<dbReference type="CDD" id="cd16917">
    <property type="entry name" value="HATPase_UhpB-NarQ-NarX-like"/>
    <property type="match status" value="1"/>
</dbReference>